<dbReference type="OrthoDB" id="8905050at2"/>
<dbReference type="AlphaFoldDB" id="A0A2R3QLL7"/>
<proteinExistence type="predicted"/>
<dbReference type="RefSeq" id="WP_106737451.1">
    <property type="nucleotide sequence ID" value="NZ_CP027657.1"/>
</dbReference>
<name>A0A2R3QLL7_ECTME</name>
<accession>A0A2R3QLL7</accession>
<evidence type="ECO:0000313" key="1">
    <source>
        <dbReference type="EMBL" id="AVO52622.1"/>
    </source>
</evidence>
<sequence length="145" mass="16497">MSMRHLLWSLFLSFTLLLTGCGGRDDPQAALEAAVQKLQDNIEAKSTSAVMDQLHTEFLARQELDRDWAQRTMTLLFLRHKNIKVIALGKNSWIDPAISSKGYTEAQVGLTGAEGLLPDSARHYSVKLEWWLNGDEWKLARLDWQ</sequence>
<evidence type="ECO:0008006" key="3">
    <source>
        <dbReference type="Google" id="ProtNLM"/>
    </source>
</evidence>
<organism evidence="1 2">
    <name type="scientific">Ectopseudomonas mendocina</name>
    <name type="common">Pseudomonas mendocina</name>
    <dbReference type="NCBI Taxonomy" id="300"/>
    <lineage>
        <taxon>Bacteria</taxon>
        <taxon>Pseudomonadati</taxon>
        <taxon>Pseudomonadota</taxon>
        <taxon>Gammaproteobacteria</taxon>
        <taxon>Pseudomonadales</taxon>
        <taxon>Pseudomonadaceae</taxon>
        <taxon>Ectopseudomonas</taxon>
    </lineage>
</organism>
<protein>
    <recommendedName>
        <fullName evidence="3">Nuclear transport factor 2 family protein</fullName>
    </recommendedName>
</protein>
<reference evidence="1 2" key="1">
    <citation type="submission" date="2018-03" db="EMBL/GenBank/DDBJ databases">
        <title>Complete genome sequence and methylome analysis of Pseudomonas mendocina NEB 698.</title>
        <authorList>
            <person name="Morgan R.D."/>
        </authorList>
    </citation>
    <scope>NUCLEOTIDE SEQUENCE [LARGE SCALE GENOMIC DNA]</scope>
    <source>
        <strain evidence="1 2">NEB698</strain>
    </source>
</reference>
<dbReference type="STRING" id="1001585.MDS_0550"/>
<gene>
    <name evidence="1" type="ORF">C7A17_07540</name>
</gene>
<dbReference type="EMBL" id="CP027657">
    <property type="protein sequence ID" value="AVO52622.1"/>
    <property type="molecule type" value="Genomic_DNA"/>
</dbReference>
<evidence type="ECO:0000313" key="2">
    <source>
        <dbReference type="Proteomes" id="UP000238327"/>
    </source>
</evidence>
<dbReference type="Proteomes" id="UP000238327">
    <property type="component" value="Chromosome"/>
</dbReference>
<dbReference type="PROSITE" id="PS51257">
    <property type="entry name" value="PROKAR_LIPOPROTEIN"/>
    <property type="match status" value="1"/>
</dbReference>